<dbReference type="InterPro" id="IPR006076">
    <property type="entry name" value="FAD-dep_OxRdtase"/>
</dbReference>
<dbReference type="PANTHER" id="PTHR43624">
    <property type="entry name" value="ELECTRON TRANSFER FLAVOPROTEIN-QUINONE OXIDOREDUCTASE YDIS-RELATED"/>
    <property type="match status" value="1"/>
</dbReference>
<feature type="domain" description="FAD dependent oxidoreductase" evidence="6">
    <location>
        <begin position="18"/>
        <end position="276"/>
    </location>
</feature>
<evidence type="ECO:0000259" key="6">
    <source>
        <dbReference type="Pfam" id="PF01266"/>
    </source>
</evidence>
<evidence type="ECO:0000256" key="3">
    <source>
        <dbReference type="ARBA" id="ARBA00022630"/>
    </source>
</evidence>
<accession>A0ABY5YJW1</accession>
<dbReference type="InterPro" id="IPR036188">
    <property type="entry name" value="FAD/NAD-bd_sf"/>
</dbReference>
<dbReference type="Gene3D" id="3.50.50.60">
    <property type="entry name" value="FAD/NAD(P)-binding domain"/>
    <property type="match status" value="1"/>
</dbReference>
<keyword evidence="5" id="KW-0560">Oxidoreductase</keyword>
<dbReference type="PANTHER" id="PTHR43624:SF2">
    <property type="entry name" value="ELECTRON TRANSFER FLAVOPROTEIN-QUINONE OXIDOREDUCTASE YDIS-RELATED"/>
    <property type="match status" value="1"/>
</dbReference>
<evidence type="ECO:0000256" key="5">
    <source>
        <dbReference type="ARBA" id="ARBA00023002"/>
    </source>
</evidence>
<evidence type="ECO:0000256" key="2">
    <source>
        <dbReference type="ARBA" id="ARBA00006796"/>
    </source>
</evidence>
<dbReference type="RefSeq" id="WP_260560651.1">
    <property type="nucleotide sequence ID" value="NZ_BAABEC010000075.1"/>
</dbReference>
<dbReference type="Pfam" id="PF01266">
    <property type="entry name" value="DAO"/>
    <property type="match status" value="1"/>
</dbReference>
<evidence type="ECO:0000256" key="4">
    <source>
        <dbReference type="ARBA" id="ARBA00022827"/>
    </source>
</evidence>
<evidence type="ECO:0000313" key="8">
    <source>
        <dbReference type="Proteomes" id="UP001060261"/>
    </source>
</evidence>
<keyword evidence="8" id="KW-1185">Reference proteome</keyword>
<protein>
    <submittedName>
        <fullName evidence="7">FAD-dependent oxidoreductase</fullName>
    </submittedName>
</protein>
<comment type="similarity">
    <text evidence="2">Belongs to the ETF-QO/FixC family.</text>
</comment>
<dbReference type="InterPro" id="IPR039651">
    <property type="entry name" value="FixC-like"/>
</dbReference>
<gene>
    <name evidence="7" type="ORF">N0D28_01515</name>
</gene>
<evidence type="ECO:0000256" key="1">
    <source>
        <dbReference type="ARBA" id="ARBA00001974"/>
    </source>
</evidence>
<keyword evidence="4" id="KW-0274">FAD</keyword>
<sequence length="381" mass="39852">MNQVYAHVGQAFTPTPYDVVVLGAGRMGTLAAHFLMLRWPDLRLLLLDQGGLPNEEGATILAPGIWSGLGVPGEKRGQADFTRRLITGELSGAEGGLGLSGPNDAPTLPRGLVELLPEAAAGSVAVSTLGNLPPGLFDPVLLPYARLHPDALTFSPASLTTRAAQSAVRAGADLMLNVEARPTPTGVELRRLSVTNTHRIVVHETHQLEASQVIVAAGAGGPALAENTLGTVTHHARAYRQGPRLNLPTSDATPIIRAAGLTLRPHAGGFTVIPPIHHRDPHGYLPTGGRLSGVPVGLRRETLEDVLSALDALPALGTEALELGRSVSDVPGTWLALPEGGWPCYQLLSERHWLLLGGERADAVGAGVARELAAQVVQSGR</sequence>
<dbReference type="Gene3D" id="3.30.9.10">
    <property type="entry name" value="D-Amino Acid Oxidase, subunit A, domain 2"/>
    <property type="match status" value="1"/>
</dbReference>
<organism evidence="7 8">
    <name type="scientific">Deinococcus rubellus</name>
    <dbReference type="NCBI Taxonomy" id="1889240"/>
    <lineage>
        <taxon>Bacteria</taxon>
        <taxon>Thermotogati</taxon>
        <taxon>Deinococcota</taxon>
        <taxon>Deinococci</taxon>
        <taxon>Deinococcales</taxon>
        <taxon>Deinococcaceae</taxon>
        <taxon>Deinococcus</taxon>
    </lineage>
</organism>
<reference evidence="7" key="1">
    <citation type="submission" date="2022-09" db="EMBL/GenBank/DDBJ databases">
        <title>genome sequence of Deinococcus rubellus.</title>
        <authorList>
            <person name="Srinivasan S."/>
        </authorList>
    </citation>
    <scope>NUCLEOTIDE SEQUENCE</scope>
    <source>
        <strain evidence="7">Ant6</strain>
    </source>
</reference>
<evidence type="ECO:0000313" key="7">
    <source>
        <dbReference type="EMBL" id="UWX64377.1"/>
    </source>
</evidence>
<proteinExistence type="inferred from homology"/>
<dbReference type="SUPFAM" id="SSF51905">
    <property type="entry name" value="FAD/NAD(P)-binding domain"/>
    <property type="match status" value="1"/>
</dbReference>
<keyword evidence="3" id="KW-0285">Flavoprotein</keyword>
<dbReference type="Proteomes" id="UP001060261">
    <property type="component" value="Chromosome"/>
</dbReference>
<dbReference type="EMBL" id="CP104213">
    <property type="protein sequence ID" value="UWX64377.1"/>
    <property type="molecule type" value="Genomic_DNA"/>
</dbReference>
<comment type="cofactor">
    <cofactor evidence="1">
        <name>FAD</name>
        <dbReference type="ChEBI" id="CHEBI:57692"/>
    </cofactor>
</comment>
<name>A0ABY5YJW1_9DEIO</name>